<dbReference type="Pfam" id="PF04794">
    <property type="entry name" value="YdjC"/>
    <property type="match status" value="1"/>
</dbReference>
<dbReference type="GO" id="GO:0046872">
    <property type="term" value="F:metal ion binding"/>
    <property type="evidence" value="ECO:0007669"/>
    <property type="project" value="UniProtKB-KW"/>
</dbReference>
<sequence length="280" mass="31151">MKRLIVNADDFGLHESINRAIFRAHREGCVTSATLVAGGAAFDQAVNLARQCPGLGVGVHLTLVGLRPVARGNVRSLVTEDGSFWPDYLAFSRQYLMGRIEPEQVETELRCQLQKVMGSGIPITHLDSHQHLHVLPGFPRIIGKLASEFGIERIRIPAEPAGFVRAGSWSWGRLLGRTLLTACSVEAGRHYRRLRLRHPDHFFGMLSGGRMNDQNLQAILTALPEGTTELMVHPGLDNATLDTAYHWGYQWQAELEALCSPAIAGWLRKMNVTLINYREL</sequence>
<dbReference type="PANTHER" id="PTHR31609">
    <property type="entry name" value="YDJC DEACETYLASE FAMILY MEMBER"/>
    <property type="match status" value="1"/>
</dbReference>
<name>A0A4R1RQ15_HYDET</name>
<evidence type="ECO:0000256" key="4">
    <source>
        <dbReference type="ARBA" id="ARBA00022842"/>
    </source>
</evidence>
<comment type="caution">
    <text evidence="6">The sequence shown here is derived from an EMBL/GenBank/DDBJ whole genome shotgun (WGS) entry which is preliminary data.</text>
</comment>
<evidence type="ECO:0000313" key="7">
    <source>
        <dbReference type="Proteomes" id="UP000295008"/>
    </source>
</evidence>
<dbReference type="CDD" id="cd10808">
    <property type="entry name" value="YdjC"/>
    <property type="match status" value="1"/>
</dbReference>
<gene>
    <name evidence="6" type="ORF">EDC14_10137</name>
</gene>
<dbReference type="Gene3D" id="3.20.20.370">
    <property type="entry name" value="Glycoside hydrolase/deacetylase"/>
    <property type="match status" value="1"/>
</dbReference>
<dbReference type="GO" id="GO:0019213">
    <property type="term" value="F:deacetylase activity"/>
    <property type="evidence" value="ECO:0007669"/>
    <property type="project" value="TreeGrafter"/>
</dbReference>
<dbReference type="RefSeq" id="WP_132014459.1">
    <property type="nucleotide sequence ID" value="NZ_SLUN01000013.1"/>
</dbReference>
<dbReference type="AlphaFoldDB" id="A0A4R1RQ15"/>
<keyword evidence="5" id="KW-0119">Carbohydrate metabolism</keyword>
<dbReference type="InterPro" id="IPR006879">
    <property type="entry name" value="YdjC-like"/>
</dbReference>
<dbReference type="InterPro" id="IPR011330">
    <property type="entry name" value="Glyco_hydro/deAcase_b/a-brl"/>
</dbReference>
<dbReference type="EMBL" id="SLUN01000013">
    <property type="protein sequence ID" value="TCL68468.1"/>
    <property type="molecule type" value="Genomic_DNA"/>
</dbReference>
<reference evidence="6 7" key="1">
    <citation type="submission" date="2019-03" db="EMBL/GenBank/DDBJ databases">
        <title>Genomic Encyclopedia of Type Strains, Phase IV (KMG-IV): sequencing the most valuable type-strain genomes for metagenomic binning, comparative biology and taxonomic classification.</title>
        <authorList>
            <person name="Goeker M."/>
        </authorList>
    </citation>
    <scope>NUCLEOTIDE SEQUENCE [LARGE SCALE GENOMIC DNA]</scope>
    <source>
        <strain evidence="6 7">LX-B</strain>
    </source>
</reference>
<dbReference type="GO" id="GO:0016787">
    <property type="term" value="F:hydrolase activity"/>
    <property type="evidence" value="ECO:0007669"/>
    <property type="project" value="UniProtKB-KW"/>
</dbReference>
<dbReference type="GO" id="GO:0005975">
    <property type="term" value="P:carbohydrate metabolic process"/>
    <property type="evidence" value="ECO:0007669"/>
    <property type="project" value="InterPro"/>
</dbReference>
<accession>A0A4R1RQ15</accession>
<comment type="cofactor">
    <cofactor evidence="1">
        <name>Mg(2+)</name>
        <dbReference type="ChEBI" id="CHEBI:18420"/>
    </cofactor>
</comment>
<dbReference type="PANTHER" id="PTHR31609:SF1">
    <property type="entry name" value="CARBOHYDRATE DEACETYLASE"/>
    <property type="match status" value="1"/>
</dbReference>
<organism evidence="6 7">
    <name type="scientific">Hydrogenispora ethanolica</name>
    <dbReference type="NCBI Taxonomy" id="1082276"/>
    <lineage>
        <taxon>Bacteria</taxon>
        <taxon>Bacillati</taxon>
        <taxon>Bacillota</taxon>
        <taxon>Hydrogenispora</taxon>
    </lineage>
</organism>
<evidence type="ECO:0000313" key="6">
    <source>
        <dbReference type="EMBL" id="TCL68468.1"/>
    </source>
</evidence>
<evidence type="ECO:0000256" key="2">
    <source>
        <dbReference type="ARBA" id="ARBA00022723"/>
    </source>
</evidence>
<proteinExistence type="predicted"/>
<keyword evidence="4" id="KW-0460">Magnesium</keyword>
<dbReference type="SUPFAM" id="SSF88713">
    <property type="entry name" value="Glycoside hydrolase/deacetylase"/>
    <property type="match status" value="1"/>
</dbReference>
<keyword evidence="2" id="KW-0479">Metal-binding</keyword>
<evidence type="ECO:0000256" key="1">
    <source>
        <dbReference type="ARBA" id="ARBA00001946"/>
    </source>
</evidence>
<dbReference type="Proteomes" id="UP000295008">
    <property type="component" value="Unassembled WGS sequence"/>
</dbReference>
<protein>
    <submittedName>
        <fullName evidence="6">Hopanoid biosynthesis associated protein HpnK</fullName>
    </submittedName>
</protein>
<evidence type="ECO:0000256" key="5">
    <source>
        <dbReference type="ARBA" id="ARBA00023277"/>
    </source>
</evidence>
<dbReference type="OrthoDB" id="9774177at2"/>
<keyword evidence="3" id="KW-0378">Hydrolase</keyword>
<evidence type="ECO:0000256" key="3">
    <source>
        <dbReference type="ARBA" id="ARBA00022801"/>
    </source>
</evidence>
<keyword evidence="7" id="KW-1185">Reference proteome</keyword>